<dbReference type="Proteomes" id="UP000195129">
    <property type="component" value="Unassembled WGS sequence"/>
</dbReference>
<keyword evidence="1" id="KW-1133">Transmembrane helix</keyword>
<dbReference type="AlphaFoldDB" id="A0A9X6FAU3"/>
<accession>A0A9X6FAU3</accession>
<evidence type="ECO:0000313" key="2">
    <source>
        <dbReference type="EMBL" id="OTY60528.1"/>
    </source>
</evidence>
<protein>
    <submittedName>
        <fullName evidence="2">Uncharacterized protein</fullName>
    </submittedName>
</protein>
<evidence type="ECO:0000256" key="1">
    <source>
        <dbReference type="SAM" id="Phobius"/>
    </source>
</evidence>
<keyword evidence="1" id="KW-0472">Membrane</keyword>
<comment type="caution">
    <text evidence="2">The sequence shown here is derived from an EMBL/GenBank/DDBJ whole genome shotgun (WGS) entry which is preliminary data.</text>
</comment>
<evidence type="ECO:0000313" key="3">
    <source>
        <dbReference type="Proteomes" id="UP000195129"/>
    </source>
</evidence>
<proteinExistence type="predicted"/>
<feature type="transmembrane region" description="Helical" evidence="1">
    <location>
        <begin position="26"/>
        <end position="47"/>
    </location>
</feature>
<organism evidence="2 3">
    <name type="scientific">Bacillus thuringiensis serovar yosoo</name>
    <dbReference type="NCBI Taxonomy" id="180848"/>
    <lineage>
        <taxon>Bacteria</taxon>
        <taxon>Bacillati</taxon>
        <taxon>Bacillota</taxon>
        <taxon>Bacilli</taxon>
        <taxon>Bacillales</taxon>
        <taxon>Bacillaceae</taxon>
        <taxon>Bacillus</taxon>
        <taxon>Bacillus cereus group</taxon>
    </lineage>
</organism>
<reference evidence="2 3" key="1">
    <citation type="submission" date="2016-10" db="EMBL/GenBank/DDBJ databases">
        <title>Comparative genomics of Bacillus thuringiensis reveals a path to pathogens against multiple invertebrate hosts.</title>
        <authorList>
            <person name="Zheng J."/>
            <person name="Gao Q."/>
            <person name="Liu H."/>
            <person name="Peng D."/>
            <person name="Ruan L."/>
            <person name="Sun M."/>
        </authorList>
    </citation>
    <scope>NUCLEOTIDE SEQUENCE [LARGE SCALE GENOMIC DNA]</scope>
    <source>
        <strain evidence="2">BGSC 4CA1</strain>
    </source>
</reference>
<dbReference type="EMBL" id="NFDN01000037">
    <property type="protein sequence ID" value="OTY60528.1"/>
    <property type="molecule type" value="Genomic_DNA"/>
</dbReference>
<keyword evidence="1" id="KW-0812">Transmembrane</keyword>
<sequence length="60" mass="6929">MLQCFTRLSYVILTTSFNMDIGINKLGNVSNCSVAIILNINAIWYVIRRALRKVPFCKEY</sequence>
<gene>
    <name evidence="2" type="ORF">BK746_07730</name>
</gene>
<name>A0A9X6FAU3_BACTU</name>